<accession>A0A5J4V389</accession>
<proteinExistence type="predicted"/>
<feature type="region of interest" description="Disordered" evidence="1">
    <location>
        <begin position="1"/>
        <end position="27"/>
    </location>
</feature>
<dbReference type="Proteomes" id="UP000324800">
    <property type="component" value="Unassembled WGS sequence"/>
</dbReference>
<evidence type="ECO:0000313" key="2">
    <source>
        <dbReference type="EMBL" id="KAA6376913.1"/>
    </source>
</evidence>
<gene>
    <name evidence="2" type="ORF">EZS28_027560</name>
</gene>
<sequence length="108" mass="12771">MGNEQSQQDKEWEIKNDKGVSNDPSDRKVSNIVDLLYFNNHQEDRYNFHMMYHKEIGKQKRAAGNIEGADAEDRRVKQIWEEYQEAKANNFQNKQNKNPSPQGERTDQ</sequence>
<reference evidence="2 3" key="1">
    <citation type="submission" date="2019-03" db="EMBL/GenBank/DDBJ databases">
        <title>Single cell metagenomics reveals metabolic interactions within the superorganism composed of flagellate Streblomastix strix and complex community of Bacteroidetes bacteria on its surface.</title>
        <authorList>
            <person name="Treitli S.C."/>
            <person name="Kolisko M."/>
            <person name="Husnik F."/>
            <person name="Keeling P."/>
            <person name="Hampl V."/>
        </authorList>
    </citation>
    <scope>NUCLEOTIDE SEQUENCE [LARGE SCALE GENOMIC DNA]</scope>
    <source>
        <strain evidence="2">ST1C</strain>
    </source>
</reference>
<comment type="caution">
    <text evidence="2">The sequence shown here is derived from an EMBL/GenBank/DDBJ whole genome shotgun (WGS) entry which is preliminary data.</text>
</comment>
<feature type="compositionally biased region" description="Polar residues" evidence="1">
    <location>
        <begin position="99"/>
        <end position="108"/>
    </location>
</feature>
<dbReference type="EMBL" id="SNRW01010187">
    <property type="protein sequence ID" value="KAA6376913.1"/>
    <property type="molecule type" value="Genomic_DNA"/>
</dbReference>
<feature type="compositionally biased region" description="Low complexity" evidence="1">
    <location>
        <begin position="86"/>
        <end position="98"/>
    </location>
</feature>
<protein>
    <submittedName>
        <fullName evidence="2">Uncharacterized protein</fullName>
    </submittedName>
</protein>
<feature type="region of interest" description="Disordered" evidence="1">
    <location>
        <begin position="86"/>
        <end position="108"/>
    </location>
</feature>
<evidence type="ECO:0000313" key="3">
    <source>
        <dbReference type="Proteomes" id="UP000324800"/>
    </source>
</evidence>
<name>A0A5J4V389_9EUKA</name>
<evidence type="ECO:0000256" key="1">
    <source>
        <dbReference type="SAM" id="MobiDB-lite"/>
    </source>
</evidence>
<organism evidence="2 3">
    <name type="scientific">Streblomastix strix</name>
    <dbReference type="NCBI Taxonomy" id="222440"/>
    <lineage>
        <taxon>Eukaryota</taxon>
        <taxon>Metamonada</taxon>
        <taxon>Preaxostyla</taxon>
        <taxon>Oxymonadida</taxon>
        <taxon>Streblomastigidae</taxon>
        <taxon>Streblomastix</taxon>
    </lineage>
</organism>
<feature type="compositionally biased region" description="Basic and acidic residues" evidence="1">
    <location>
        <begin position="7"/>
        <end position="27"/>
    </location>
</feature>
<dbReference type="AlphaFoldDB" id="A0A5J4V389"/>